<dbReference type="SUPFAM" id="SSF55418">
    <property type="entry name" value="eIF4e-like"/>
    <property type="match status" value="1"/>
</dbReference>
<gene>
    <name evidence="1" type="ORF">CCMP2556_LOCUS17183</name>
</gene>
<dbReference type="GO" id="GO:0003743">
    <property type="term" value="F:translation initiation factor activity"/>
    <property type="evidence" value="ECO:0007669"/>
    <property type="project" value="UniProtKB-KW"/>
</dbReference>
<protein>
    <submittedName>
        <fullName evidence="1">Uncharacterized protein</fullName>
    </submittedName>
</protein>
<keyword evidence="2" id="KW-1185">Reference proteome</keyword>
<evidence type="ECO:0000313" key="1">
    <source>
        <dbReference type="EMBL" id="CAK9028681.1"/>
    </source>
</evidence>
<dbReference type="Pfam" id="PF01652">
    <property type="entry name" value="IF4E"/>
    <property type="match status" value="1"/>
</dbReference>
<organism evidence="1 2">
    <name type="scientific">Durusdinium trenchii</name>
    <dbReference type="NCBI Taxonomy" id="1381693"/>
    <lineage>
        <taxon>Eukaryota</taxon>
        <taxon>Sar</taxon>
        <taxon>Alveolata</taxon>
        <taxon>Dinophyceae</taxon>
        <taxon>Suessiales</taxon>
        <taxon>Symbiodiniaceae</taxon>
        <taxon>Durusdinium</taxon>
    </lineage>
</organism>
<dbReference type="Proteomes" id="UP001642484">
    <property type="component" value="Unassembled WGS sequence"/>
</dbReference>
<dbReference type="Gene3D" id="3.30.760.10">
    <property type="entry name" value="RNA Cap, Translation Initiation Factor Eif4e"/>
    <property type="match status" value="1"/>
</dbReference>
<dbReference type="InterPro" id="IPR001040">
    <property type="entry name" value="TIF_eIF_4E"/>
</dbReference>
<name>A0ABP0KP61_9DINO</name>
<proteinExistence type="predicted"/>
<dbReference type="PANTHER" id="PTHR11960">
    <property type="entry name" value="EUKARYOTIC TRANSLATION INITIATION FACTOR 4E RELATED"/>
    <property type="match status" value="1"/>
</dbReference>
<reference evidence="1 2" key="1">
    <citation type="submission" date="2024-02" db="EMBL/GenBank/DDBJ databases">
        <authorList>
            <person name="Chen Y."/>
            <person name="Shah S."/>
            <person name="Dougan E. K."/>
            <person name="Thang M."/>
            <person name="Chan C."/>
        </authorList>
    </citation>
    <scope>NUCLEOTIDE SEQUENCE [LARGE SCALE GENOMIC DNA]</scope>
</reference>
<accession>A0ABP0KP61</accession>
<comment type="caution">
    <text evidence="1">The sequence shown here is derived from an EMBL/GenBank/DDBJ whole genome shotgun (WGS) entry which is preliminary data.</text>
</comment>
<sequence length="238" mass="27074">MALVDELPVPFLSFNSTVSPQIDTFLESNDCSENTEQDPALEQKWVLWEQLGLSAAQRDSSQYSQATQHIATLETIKGFWKYWNHMPQPSFLLEGKKFLRINKDDSRMVVDALMLFKDGIRPEWEDAVNATGGHFTYQLKAALGGGLIDEIWNNTVLSLIGGSVVNADMVTGVRLVDKLQHKRTPHVRIEVWFSNMSNTEKVDQLQQSLEKCMRMRLDGVERPPVWGKSERTSHAPQK</sequence>
<evidence type="ECO:0000313" key="2">
    <source>
        <dbReference type="Proteomes" id="UP001642484"/>
    </source>
</evidence>
<dbReference type="PANTHER" id="PTHR11960:SF8">
    <property type="entry name" value="EUKARYOTIC TRANSLATION INITIATION FACTOR 4E1-RELATED"/>
    <property type="match status" value="1"/>
</dbReference>
<dbReference type="EMBL" id="CAXAMN010009446">
    <property type="protein sequence ID" value="CAK9028681.1"/>
    <property type="molecule type" value="Genomic_DNA"/>
</dbReference>
<dbReference type="InterPro" id="IPR023398">
    <property type="entry name" value="TIF_eIF4e-like"/>
</dbReference>